<dbReference type="RefSeq" id="WP_215506120.1">
    <property type="nucleotide sequence ID" value="NZ_CP076361.1"/>
</dbReference>
<feature type="signal peptide" evidence="1">
    <location>
        <begin position="1"/>
        <end position="17"/>
    </location>
</feature>
<keyword evidence="1" id="KW-0732">Signal</keyword>
<name>A0A975P4Q8_9RHOB</name>
<gene>
    <name evidence="2" type="ORF">KM031_13275</name>
</gene>
<evidence type="ECO:0000256" key="1">
    <source>
        <dbReference type="SAM" id="SignalP"/>
    </source>
</evidence>
<feature type="chain" id="PRO_5037079756" evidence="1">
    <location>
        <begin position="18"/>
        <end position="100"/>
    </location>
</feature>
<sequence length="100" mass="10899">MRWILPLLICAACGAQPAPLMFGGARHDTTVDGRDYVVYKRENRVEVIRLGHAGRAEHDRIKATMIGIVPWLTGCDVIPASVEGDSGAMRARVSCPKGLR</sequence>
<organism evidence="2 3">
    <name type="scientific">Gemmobacter fulvus</name>
    <dbReference type="NCBI Taxonomy" id="2840474"/>
    <lineage>
        <taxon>Bacteria</taxon>
        <taxon>Pseudomonadati</taxon>
        <taxon>Pseudomonadota</taxon>
        <taxon>Alphaproteobacteria</taxon>
        <taxon>Rhodobacterales</taxon>
        <taxon>Paracoccaceae</taxon>
        <taxon>Gemmobacter</taxon>
    </lineage>
</organism>
<keyword evidence="3" id="KW-1185">Reference proteome</keyword>
<dbReference type="AlphaFoldDB" id="A0A975P4Q8"/>
<protein>
    <submittedName>
        <fullName evidence="2">Uncharacterized protein</fullName>
    </submittedName>
</protein>
<dbReference type="KEGG" id="gfu:KM031_13275"/>
<dbReference type="EMBL" id="CP076361">
    <property type="protein sequence ID" value="QWK89799.1"/>
    <property type="molecule type" value="Genomic_DNA"/>
</dbReference>
<evidence type="ECO:0000313" key="2">
    <source>
        <dbReference type="EMBL" id="QWK89799.1"/>
    </source>
</evidence>
<dbReference type="Proteomes" id="UP000679352">
    <property type="component" value="Chromosome"/>
</dbReference>
<evidence type="ECO:0000313" key="3">
    <source>
        <dbReference type="Proteomes" id="UP000679352"/>
    </source>
</evidence>
<proteinExistence type="predicted"/>
<accession>A0A975P4Q8</accession>
<reference evidence="2" key="1">
    <citation type="submission" date="2021-06" db="EMBL/GenBank/DDBJ databases">
        <title>Direct submission.</title>
        <authorList>
            <person name="Lee C.-S."/>
            <person name="Jin L."/>
        </authorList>
    </citation>
    <scope>NUCLEOTIDE SEQUENCE</scope>
    <source>
        <strain evidence="2">Con5</strain>
    </source>
</reference>